<dbReference type="RefSeq" id="WP_217066671.1">
    <property type="nucleotide sequence ID" value="NZ_JAHQCS010000100.1"/>
</dbReference>
<comment type="caution">
    <text evidence="2">The sequence shown here is derived from an EMBL/GenBank/DDBJ whole genome shotgun (WGS) entry which is preliminary data.</text>
</comment>
<protein>
    <recommendedName>
        <fullName evidence="4">NADH dehydrogenase subunit 4L</fullName>
    </recommendedName>
</protein>
<dbReference type="Proteomes" id="UP000784880">
    <property type="component" value="Unassembled WGS sequence"/>
</dbReference>
<reference evidence="2 3" key="1">
    <citation type="submission" date="2021-06" db="EMBL/GenBank/DDBJ databases">
        <title>Bacillus sp. RD4P76, an endophyte from a halophyte.</title>
        <authorList>
            <person name="Sun J.-Q."/>
        </authorList>
    </citation>
    <scope>NUCLEOTIDE SEQUENCE [LARGE SCALE GENOMIC DNA]</scope>
    <source>
        <strain evidence="2 3">CGMCC 1.15917</strain>
    </source>
</reference>
<proteinExistence type="predicted"/>
<evidence type="ECO:0000313" key="3">
    <source>
        <dbReference type="Proteomes" id="UP000784880"/>
    </source>
</evidence>
<keyword evidence="1" id="KW-0472">Membrane</keyword>
<gene>
    <name evidence="2" type="ORF">KS419_12140</name>
</gene>
<organism evidence="2 3">
    <name type="scientific">Evansella tamaricis</name>
    <dbReference type="NCBI Taxonomy" id="2069301"/>
    <lineage>
        <taxon>Bacteria</taxon>
        <taxon>Bacillati</taxon>
        <taxon>Bacillota</taxon>
        <taxon>Bacilli</taxon>
        <taxon>Bacillales</taxon>
        <taxon>Bacillaceae</taxon>
        <taxon>Evansella</taxon>
    </lineage>
</organism>
<accession>A0ABS6JJJ8</accession>
<keyword evidence="1" id="KW-0812">Transmembrane</keyword>
<feature type="transmembrane region" description="Helical" evidence="1">
    <location>
        <begin position="12"/>
        <end position="30"/>
    </location>
</feature>
<dbReference type="EMBL" id="JAHQCS010000100">
    <property type="protein sequence ID" value="MBU9712493.1"/>
    <property type="molecule type" value="Genomic_DNA"/>
</dbReference>
<name>A0ABS6JJJ8_9BACI</name>
<evidence type="ECO:0008006" key="4">
    <source>
        <dbReference type="Google" id="ProtNLM"/>
    </source>
</evidence>
<sequence length="77" mass="8819">MPDFNGVRKLSNLLFIVAVILVIIIISRLFNGEFSAMLFTILSFSVLNAIALRLVVKETKEVVQYQIRTMMDIKDQE</sequence>
<evidence type="ECO:0000256" key="1">
    <source>
        <dbReference type="SAM" id="Phobius"/>
    </source>
</evidence>
<keyword evidence="3" id="KW-1185">Reference proteome</keyword>
<evidence type="ECO:0000313" key="2">
    <source>
        <dbReference type="EMBL" id="MBU9712493.1"/>
    </source>
</evidence>
<feature type="transmembrane region" description="Helical" evidence="1">
    <location>
        <begin position="36"/>
        <end position="56"/>
    </location>
</feature>
<keyword evidence="1" id="KW-1133">Transmembrane helix</keyword>